<evidence type="ECO:0000313" key="1">
    <source>
        <dbReference type="EMBL" id="KFM57350.1"/>
    </source>
</evidence>
<proteinExistence type="predicted"/>
<protein>
    <submittedName>
        <fullName evidence="1">Uncharacterized protein</fullName>
    </submittedName>
</protein>
<organism evidence="1 2">
    <name type="scientific">Stegodyphus mimosarum</name>
    <name type="common">African social velvet spider</name>
    <dbReference type="NCBI Taxonomy" id="407821"/>
    <lineage>
        <taxon>Eukaryota</taxon>
        <taxon>Metazoa</taxon>
        <taxon>Ecdysozoa</taxon>
        <taxon>Arthropoda</taxon>
        <taxon>Chelicerata</taxon>
        <taxon>Arachnida</taxon>
        <taxon>Araneae</taxon>
        <taxon>Araneomorphae</taxon>
        <taxon>Entelegynae</taxon>
        <taxon>Eresoidea</taxon>
        <taxon>Eresidae</taxon>
        <taxon>Stegodyphus</taxon>
    </lineage>
</organism>
<reference evidence="1 2" key="1">
    <citation type="submission" date="2013-11" db="EMBL/GenBank/DDBJ databases">
        <title>Genome sequencing of Stegodyphus mimosarum.</title>
        <authorList>
            <person name="Bechsgaard J."/>
        </authorList>
    </citation>
    <scope>NUCLEOTIDE SEQUENCE [LARGE SCALE GENOMIC DNA]</scope>
</reference>
<accession>A0A087SWW1</accession>
<sequence length="74" mass="7867">MFNSSSSFEKSFRRLSLSSNSSSISISSFNLPFASSANFFARSLSLSALSFAAPLTFALSSNALAVSLYFSCNS</sequence>
<name>A0A087SWW1_STEMI</name>
<dbReference type="EMBL" id="KK112321">
    <property type="protein sequence ID" value="KFM57350.1"/>
    <property type="molecule type" value="Genomic_DNA"/>
</dbReference>
<gene>
    <name evidence="1" type="ORF">X975_21310</name>
</gene>
<evidence type="ECO:0000313" key="2">
    <source>
        <dbReference type="Proteomes" id="UP000054359"/>
    </source>
</evidence>
<dbReference type="Proteomes" id="UP000054359">
    <property type="component" value="Unassembled WGS sequence"/>
</dbReference>
<keyword evidence="2" id="KW-1185">Reference proteome</keyword>
<feature type="non-terminal residue" evidence="1">
    <location>
        <position position="74"/>
    </location>
</feature>
<dbReference type="AlphaFoldDB" id="A0A087SWW1"/>